<dbReference type="OMA" id="CPPEICK"/>
<reference evidence="1 2" key="1">
    <citation type="journal article" date="2010" name="Proc. Natl. Acad. Sci. U.S.A.">
        <title>Insights into evolution of multicellular fungi from the assembled chromosomes of the mushroom Coprinopsis cinerea (Coprinus cinereus).</title>
        <authorList>
            <person name="Stajich J.E."/>
            <person name="Wilke S.K."/>
            <person name="Ahren D."/>
            <person name="Au C.H."/>
            <person name="Birren B.W."/>
            <person name="Borodovsky M."/>
            <person name="Burns C."/>
            <person name="Canback B."/>
            <person name="Casselton L.A."/>
            <person name="Cheng C.K."/>
            <person name="Deng J."/>
            <person name="Dietrich F.S."/>
            <person name="Fargo D.C."/>
            <person name="Farman M.L."/>
            <person name="Gathman A.C."/>
            <person name="Goldberg J."/>
            <person name="Guigo R."/>
            <person name="Hoegger P.J."/>
            <person name="Hooker J.B."/>
            <person name="Huggins A."/>
            <person name="James T.Y."/>
            <person name="Kamada T."/>
            <person name="Kilaru S."/>
            <person name="Kodira C."/>
            <person name="Kues U."/>
            <person name="Kupfer D."/>
            <person name="Kwan H.S."/>
            <person name="Lomsadze A."/>
            <person name="Li W."/>
            <person name="Lilly W.W."/>
            <person name="Ma L.J."/>
            <person name="Mackey A.J."/>
            <person name="Manning G."/>
            <person name="Martin F."/>
            <person name="Muraguchi H."/>
            <person name="Natvig D.O."/>
            <person name="Palmerini H."/>
            <person name="Ramesh M.A."/>
            <person name="Rehmeyer C.J."/>
            <person name="Roe B.A."/>
            <person name="Shenoy N."/>
            <person name="Stanke M."/>
            <person name="Ter-Hovhannisyan V."/>
            <person name="Tunlid A."/>
            <person name="Velagapudi R."/>
            <person name="Vision T.J."/>
            <person name="Zeng Q."/>
            <person name="Zolan M.E."/>
            <person name="Pukkila P.J."/>
        </authorList>
    </citation>
    <scope>NUCLEOTIDE SEQUENCE [LARGE SCALE GENOMIC DNA]</scope>
    <source>
        <strain evidence="2">Okayama-7 / 130 / ATCC MYA-4618 / FGSC 9003</strain>
    </source>
</reference>
<evidence type="ECO:0000313" key="2">
    <source>
        <dbReference type="Proteomes" id="UP000001861"/>
    </source>
</evidence>
<dbReference type="Proteomes" id="UP000001861">
    <property type="component" value="Unassembled WGS sequence"/>
</dbReference>
<dbReference type="EMBL" id="AACS02000007">
    <property type="protein sequence ID" value="EAU90566.2"/>
    <property type="molecule type" value="Genomic_DNA"/>
</dbReference>
<dbReference type="InParanoid" id="A8N975"/>
<dbReference type="RefSeq" id="XP_001831403.2">
    <property type="nucleotide sequence ID" value="XM_001831351.2"/>
</dbReference>
<dbReference type="VEuPathDB" id="FungiDB:CC1G_00950"/>
<dbReference type="eggNOG" id="ENOG502RCB4">
    <property type="taxonomic scope" value="Eukaryota"/>
</dbReference>
<dbReference type="OrthoDB" id="2748701at2759"/>
<dbReference type="HOGENOM" id="CLU_041942_1_0_1"/>
<sequence length="268" mass="30600">MSSEYKLRSVAIIGLQRLIPFARMLASIPERQRRVRHLFFSTMAQKPGEGTGKLHAVTDSVYDENRTAWIQIIQMISSTLRTCRAVSHLPRTTILLPVSCPNLVELTLQGQFPVLLYTNHTPQFPSLRSLTFSAFNDYPVYLFDDIVLQAPALEELTLLPAQPSRNLHNDLYATLDINPQSSRCSPPPDYFPTTRLPATVSRVYVQPGPEIISESRNASCLKNVQIIMKRKILHMQKHDQRNRVKFLRPGPPLVFEDALVEWLGRERL</sequence>
<gene>
    <name evidence="1" type="ORF">CC1G_00950</name>
</gene>
<name>A8N975_COPC7</name>
<comment type="caution">
    <text evidence="1">The sequence shown here is derived from an EMBL/GenBank/DDBJ whole genome shotgun (WGS) entry which is preliminary data.</text>
</comment>
<evidence type="ECO:0000313" key="1">
    <source>
        <dbReference type="EMBL" id="EAU90566.2"/>
    </source>
</evidence>
<accession>A8N975</accession>
<dbReference type="AlphaFoldDB" id="A8N975"/>
<dbReference type="GeneID" id="6007875"/>
<protein>
    <submittedName>
        <fullName evidence="1">Uncharacterized protein</fullName>
    </submittedName>
</protein>
<keyword evidence="2" id="KW-1185">Reference proteome</keyword>
<dbReference type="STRING" id="240176.A8N975"/>
<organism evidence="1 2">
    <name type="scientific">Coprinopsis cinerea (strain Okayama-7 / 130 / ATCC MYA-4618 / FGSC 9003)</name>
    <name type="common">Inky cap fungus</name>
    <name type="synonym">Hormographiella aspergillata</name>
    <dbReference type="NCBI Taxonomy" id="240176"/>
    <lineage>
        <taxon>Eukaryota</taxon>
        <taxon>Fungi</taxon>
        <taxon>Dikarya</taxon>
        <taxon>Basidiomycota</taxon>
        <taxon>Agaricomycotina</taxon>
        <taxon>Agaricomycetes</taxon>
        <taxon>Agaricomycetidae</taxon>
        <taxon>Agaricales</taxon>
        <taxon>Agaricineae</taxon>
        <taxon>Psathyrellaceae</taxon>
        <taxon>Coprinopsis</taxon>
    </lineage>
</organism>
<dbReference type="KEGG" id="cci:CC1G_00950"/>
<proteinExistence type="predicted"/>